<evidence type="ECO:0000313" key="1">
    <source>
        <dbReference type="EMBL" id="NMN98713.1"/>
    </source>
</evidence>
<evidence type="ECO:0000313" key="2">
    <source>
        <dbReference type="Proteomes" id="UP000535543"/>
    </source>
</evidence>
<gene>
    <name evidence="1" type="ORF">FGL95_27140</name>
</gene>
<dbReference type="Proteomes" id="UP000535543">
    <property type="component" value="Unassembled WGS sequence"/>
</dbReference>
<accession>A0A848KI35</accession>
<comment type="caution">
    <text evidence="1">The sequence shown here is derived from an EMBL/GenBank/DDBJ whole genome shotgun (WGS) entry which is preliminary data.</text>
</comment>
<name>A0A848KI35_9NOCA</name>
<sequence length="92" mass="9169">MVRPITADLGVPVNRTYSTTARIAAAIGTGFAAVVITMTGATGTASADKPCPANCHAPNPKPTIKIETASCGGTGQPMCPMAPLDPPPPPPS</sequence>
<dbReference type="EMBL" id="VCQU01000012">
    <property type="protein sequence ID" value="NMN98713.1"/>
    <property type="molecule type" value="Genomic_DNA"/>
</dbReference>
<protein>
    <submittedName>
        <fullName evidence="1">Uncharacterized protein</fullName>
    </submittedName>
</protein>
<dbReference type="AlphaFoldDB" id="A0A848KI35"/>
<reference evidence="1 2" key="2">
    <citation type="submission" date="2020-06" db="EMBL/GenBank/DDBJ databases">
        <title>Antribacter stalactiti gen. nov., sp. nov., a new member of the family Nacardiaceae isolated from a cave.</title>
        <authorList>
            <person name="Kim I.S."/>
        </authorList>
    </citation>
    <scope>NUCLEOTIDE SEQUENCE [LARGE SCALE GENOMIC DNA]</scope>
    <source>
        <strain evidence="1 2">YC2-7</strain>
    </source>
</reference>
<keyword evidence="2" id="KW-1185">Reference proteome</keyword>
<proteinExistence type="predicted"/>
<organism evidence="1 2">
    <name type="scientific">Antrihabitans stalactiti</name>
    <dbReference type="NCBI Taxonomy" id="2584121"/>
    <lineage>
        <taxon>Bacteria</taxon>
        <taxon>Bacillati</taxon>
        <taxon>Actinomycetota</taxon>
        <taxon>Actinomycetes</taxon>
        <taxon>Mycobacteriales</taxon>
        <taxon>Nocardiaceae</taxon>
        <taxon>Antrihabitans</taxon>
    </lineage>
</organism>
<reference evidence="1 2" key="1">
    <citation type="submission" date="2019-05" db="EMBL/GenBank/DDBJ databases">
        <authorList>
            <person name="Lee S.D."/>
        </authorList>
    </citation>
    <scope>NUCLEOTIDE SEQUENCE [LARGE SCALE GENOMIC DNA]</scope>
    <source>
        <strain evidence="1 2">YC2-7</strain>
    </source>
</reference>